<evidence type="ECO:0000256" key="1">
    <source>
        <dbReference type="ARBA" id="ARBA00004141"/>
    </source>
</evidence>
<dbReference type="HOGENOM" id="CLU_001265_30_13_1"/>
<comment type="similarity">
    <text evidence="2">Belongs to the major facilitator superfamily. Sugar transporter (TC 2.A.1.1) family.</text>
</comment>
<dbReference type="InterPro" id="IPR050360">
    <property type="entry name" value="MFS_Sugar_Transporters"/>
</dbReference>
<evidence type="ECO:0000256" key="6">
    <source>
        <dbReference type="SAM" id="Phobius"/>
    </source>
</evidence>
<feature type="transmembrane region" description="Helical" evidence="6">
    <location>
        <begin position="245"/>
        <end position="266"/>
    </location>
</feature>
<keyword evidence="3 6" id="KW-0812">Transmembrane</keyword>
<feature type="transmembrane region" description="Helical" evidence="6">
    <location>
        <begin position="128"/>
        <end position="151"/>
    </location>
</feature>
<reference evidence="8" key="1">
    <citation type="submission" date="2015-01" db="EMBL/GenBank/DDBJ databases">
        <title>The Genome Sequence of Cladophialophora bantiana CBS 173.52.</title>
        <authorList>
            <consortium name="The Broad Institute Genomics Platform"/>
            <person name="Cuomo C."/>
            <person name="de Hoog S."/>
            <person name="Gorbushina A."/>
            <person name="Stielow B."/>
            <person name="Teixiera M."/>
            <person name="Abouelleil A."/>
            <person name="Chapman S.B."/>
            <person name="Priest M."/>
            <person name="Young S.K."/>
            <person name="Wortman J."/>
            <person name="Nusbaum C."/>
            <person name="Birren B."/>
        </authorList>
    </citation>
    <scope>NUCLEOTIDE SEQUENCE [LARGE SCALE GENOMIC DNA]</scope>
    <source>
        <strain evidence="8">CBS 173.52</strain>
    </source>
</reference>
<dbReference type="RefSeq" id="XP_016616556.1">
    <property type="nucleotide sequence ID" value="XM_016767040.1"/>
</dbReference>
<evidence type="ECO:0000256" key="2">
    <source>
        <dbReference type="ARBA" id="ARBA00010992"/>
    </source>
</evidence>
<dbReference type="GO" id="GO:0005351">
    <property type="term" value="F:carbohydrate:proton symporter activity"/>
    <property type="evidence" value="ECO:0007669"/>
    <property type="project" value="TreeGrafter"/>
</dbReference>
<proteinExistence type="inferred from homology"/>
<feature type="transmembrane region" description="Helical" evidence="6">
    <location>
        <begin position="69"/>
        <end position="89"/>
    </location>
</feature>
<dbReference type="Gene3D" id="1.20.1250.20">
    <property type="entry name" value="MFS general substrate transporter like domains"/>
    <property type="match status" value="1"/>
</dbReference>
<dbReference type="PROSITE" id="PS50850">
    <property type="entry name" value="MFS"/>
    <property type="match status" value="1"/>
</dbReference>
<keyword evidence="9" id="KW-1185">Reference proteome</keyword>
<dbReference type="Pfam" id="PF00083">
    <property type="entry name" value="Sugar_tr"/>
    <property type="match status" value="1"/>
</dbReference>
<name>A0A0D2FTL7_CLAB1</name>
<feature type="transmembrane region" description="Helical" evidence="6">
    <location>
        <begin position="346"/>
        <end position="366"/>
    </location>
</feature>
<dbReference type="Proteomes" id="UP000053789">
    <property type="component" value="Unassembled WGS sequence"/>
</dbReference>
<dbReference type="PANTHER" id="PTHR48022:SF11">
    <property type="entry name" value="MONOSACCHARIDE TRANSPORTER (HXT8), PUTATIVE (AFU_ORTHOLOGUE AFUA_2G08120)-RELATED"/>
    <property type="match status" value="1"/>
</dbReference>
<accession>A0A0D2FTL7</accession>
<dbReference type="SUPFAM" id="SSF103473">
    <property type="entry name" value="MFS general substrate transporter"/>
    <property type="match status" value="1"/>
</dbReference>
<dbReference type="InterPro" id="IPR005828">
    <property type="entry name" value="MFS_sugar_transport-like"/>
</dbReference>
<keyword evidence="4 6" id="KW-1133">Transmembrane helix</keyword>
<dbReference type="PANTHER" id="PTHR48022">
    <property type="entry name" value="PLASTIDIC GLUCOSE TRANSPORTER 4"/>
    <property type="match status" value="1"/>
</dbReference>
<dbReference type="VEuPathDB" id="FungiDB:Z519_09316"/>
<feature type="transmembrane region" description="Helical" evidence="6">
    <location>
        <begin position="44"/>
        <end position="62"/>
    </location>
</feature>
<evidence type="ECO:0000256" key="3">
    <source>
        <dbReference type="ARBA" id="ARBA00022692"/>
    </source>
</evidence>
<protein>
    <recommendedName>
        <fullName evidence="7">Major facilitator superfamily (MFS) profile domain-containing protein</fullName>
    </recommendedName>
</protein>
<evidence type="ECO:0000313" key="9">
    <source>
        <dbReference type="Proteomes" id="UP000053789"/>
    </source>
</evidence>
<feature type="transmembrane region" description="Helical" evidence="6">
    <location>
        <begin position="95"/>
        <end position="116"/>
    </location>
</feature>
<dbReference type="GeneID" id="27702244"/>
<evidence type="ECO:0000259" key="7">
    <source>
        <dbReference type="PROSITE" id="PS50850"/>
    </source>
</evidence>
<evidence type="ECO:0000313" key="8">
    <source>
        <dbReference type="EMBL" id="KIW89887.1"/>
    </source>
</evidence>
<dbReference type="InterPro" id="IPR036259">
    <property type="entry name" value="MFS_trans_sf"/>
</dbReference>
<feature type="transmembrane region" description="Helical" evidence="6">
    <location>
        <begin position="315"/>
        <end position="334"/>
    </location>
</feature>
<dbReference type="InterPro" id="IPR020846">
    <property type="entry name" value="MFS_dom"/>
</dbReference>
<gene>
    <name evidence="8" type="ORF">Z519_09316</name>
</gene>
<dbReference type="OrthoDB" id="6612291at2759"/>
<feature type="transmembrane region" description="Helical" evidence="6">
    <location>
        <begin position="286"/>
        <end position="303"/>
    </location>
</feature>
<dbReference type="EMBL" id="KN846994">
    <property type="protein sequence ID" value="KIW89887.1"/>
    <property type="molecule type" value="Genomic_DNA"/>
</dbReference>
<comment type="subcellular location">
    <subcellularLocation>
        <location evidence="1">Membrane</location>
        <topology evidence="1">Multi-pass membrane protein</topology>
    </subcellularLocation>
</comment>
<evidence type="ECO:0000256" key="5">
    <source>
        <dbReference type="ARBA" id="ARBA00023136"/>
    </source>
</evidence>
<keyword evidence="5 6" id="KW-0472">Membrane</keyword>
<evidence type="ECO:0000256" key="4">
    <source>
        <dbReference type="ARBA" id="ARBA00022989"/>
    </source>
</evidence>
<sequence>MAVGSLGAGYAASIIGTTLAQPSFLTYFDLLTRSNGTQLIATTNGLFFAGGVLGVITISWMADTWGRLCALRVSSAVSILVNALLAGSVNIGMFIAFRTVAGAGVFMLVAAIPLWISETAPPATRGTLADFHSCGILLGYGLASYMGYAFFHLPTEDNVAWRGPFIVGLVPLAFHLIALSFVPESPRWLLVNRQPERAQAVLRRLHTALEATVELQQISAAIKREKRLDSSWSAMVRKPAYLKRALISSSTVVFIESSGILVINNYGPTIYGSLGFDKLTQLRYNMGYNTMAIAGGLLSFFIIDRVARPKLIMTGLTVCCSTLIALAAILANFASSADDLAHPNTTALRAGVAMIYIYCLSFKFFLDGTMFAYMA</sequence>
<organism evidence="8 9">
    <name type="scientific">Cladophialophora bantiana (strain ATCC 10958 / CBS 173.52 / CDC B-1940 / NIH 8579)</name>
    <name type="common">Xylohypha bantiana</name>
    <dbReference type="NCBI Taxonomy" id="1442370"/>
    <lineage>
        <taxon>Eukaryota</taxon>
        <taxon>Fungi</taxon>
        <taxon>Dikarya</taxon>
        <taxon>Ascomycota</taxon>
        <taxon>Pezizomycotina</taxon>
        <taxon>Eurotiomycetes</taxon>
        <taxon>Chaetothyriomycetidae</taxon>
        <taxon>Chaetothyriales</taxon>
        <taxon>Herpotrichiellaceae</taxon>
        <taxon>Cladophialophora</taxon>
    </lineage>
</organism>
<feature type="domain" description="Major facilitator superfamily (MFS) profile" evidence="7">
    <location>
        <begin position="1"/>
        <end position="375"/>
    </location>
</feature>
<dbReference type="AlphaFoldDB" id="A0A0D2FTL7"/>
<feature type="transmembrane region" description="Helical" evidence="6">
    <location>
        <begin position="163"/>
        <end position="182"/>
    </location>
</feature>
<dbReference type="GO" id="GO:0016020">
    <property type="term" value="C:membrane"/>
    <property type="evidence" value="ECO:0007669"/>
    <property type="project" value="UniProtKB-SubCell"/>
</dbReference>